<dbReference type="EMBL" id="JXXE01000185">
    <property type="protein sequence ID" value="KIZ44510.1"/>
    <property type="molecule type" value="Genomic_DNA"/>
</dbReference>
<proteinExistence type="predicted"/>
<comment type="caution">
    <text evidence="1">The sequence shown here is derived from an EMBL/GenBank/DDBJ whole genome shotgun (WGS) entry which is preliminary data.</text>
</comment>
<name>A0A0D7EVB8_RHOPL</name>
<gene>
    <name evidence="1" type="ORF">OO17_09615</name>
</gene>
<sequence>MTEIVPAAALARAAQQLLPLLEQGQRIDAPALRIAMDAAFGGSDTDGAWDWKTAYDVCEGAAVLLLRKYGKALLRKAGSPAG</sequence>
<organism evidence="1 2">
    <name type="scientific">Rhodopseudomonas palustris</name>
    <dbReference type="NCBI Taxonomy" id="1076"/>
    <lineage>
        <taxon>Bacteria</taxon>
        <taxon>Pseudomonadati</taxon>
        <taxon>Pseudomonadota</taxon>
        <taxon>Alphaproteobacteria</taxon>
        <taxon>Hyphomicrobiales</taxon>
        <taxon>Nitrobacteraceae</taxon>
        <taxon>Rhodopseudomonas</taxon>
    </lineage>
</organism>
<dbReference type="PATRIC" id="fig|1076.23.peg.1279"/>
<protein>
    <submittedName>
        <fullName evidence="1">Uncharacterized protein</fullName>
    </submittedName>
</protein>
<dbReference type="AlphaFoldDB" id="A0A0D7EVB8"/>
<dbReference type="RefSeq" id="WP_044409261.1">
    <property type="nucleotide sequence ID" value="NZ_JXXE01000185.1"/>
</dbReference>
<feature type="non-terminal residue" evidence="1">
    <location>
        <position position="82"/>
    </location>
</feature>
<dbReference type="Proteomes" id="UP000032515">
    <property type="component" value="Unassembled WGS sequence"/>
</dbReference>
<evidence type="ECO:0000313" key="1">
    <source>
        <dbReference type="EMBL" id="KIZ44510.1"/>
    </source>
</evidence>
<accession>A0A0D7EVB8</accession>
<dbReference type="OrthoDB" id="270332at2"/>
<reference evidence="1 2" key="1">
    <citation type="submission" date="2014-11" db="EMBL/GenBank/DDBJ databases">
        <title>Genomics and ecophysiology of heterotrophic nitrogen fixing bacteria isolated from estuarine surface water.</title>
        <authorList>
            <person name="Bentzon-Tilia M."/>
            <person name="Severin I."/>
            <person name="Hansen L.H."/>
            <person name="Riemann L."/>
        </authorList>
    </citation>
    <scope>NUCLEOTIDE SEQUENCE [LARGE SCALE GENOMIC DNA]</scope>
    <source>
        <strain evidence="1 2">BAL398</strain>
    </source>
</reference>
<evidence type="ECO:0000313" key="2">
    <source>
        <dbReference type="Proteomes" id="UP000032515"/>
    </source>
</evidence>